<feature type="region of interest" description="Disordered" evidence="1">
    <location>
        <begin position="1"/>
        <end position="47"/>
    </location>
</feature>
<reference evidence="3" key="1">
    <citation type="submission" date="2020-01" db="EMBL/GenBank/DDBJ databases">
        <authorList>
            <person name="Mishra B."/>
        </authorList>
    </citation>
    <scope>NUCLEOTIDE SEQUENCE [LARGE SCALE GENOMIC DNA]</scope>
</reference>
<feature type="transmembrane region" description="Helical" evidence="2">
    <location>
        <begin position="71"/>
        <end position="93"/>
    </location>
</feature>
<protein>
    <submittedName>
        <fullName evidence="3">Uncharacterized protein</fullName>
    </submittedName>
</protein>
<keyword evidence="2" id="KW-0812">Transmembrane</keyword>
<comment type="caution">
    <text evidence="3">The sequence shown here is derived from an EMBL/GenBank/DDBJ whole genome shotgun (WGS) entry which is preliminary data.</text>
</comment>
<keyword evidence="2" id="KW-0472">Membrane</keyword>
<proteinExistence type="predicted"/>
<organism evidence="3 4">
    <name type="scientific">Microthlaspi erraticum</name>
    <dbReference type="NCBI Taxonomy" id="1685480"/>
    <lineage>
        <taxon>Eukaryota</taxon>
        <taxon>Viridiplantae</taxon>
        <taxon>Streptophyta</taxon>
        <taxon>Embryophyta</taxon>
        <taxon>Tracheophyta</taxon>
        <taxon>Spermatophyta</taxon>
        <taxon>Magnoliopsida</taxon>
        <taxon>eudicotyledons</taxon>
        <taxon>Gunneridae</taxon>
        <taxon>Pentapetalae</taxon>
        <taxon>rosids</taxon>
        <taxon>malvids</taxon>
        <taxon>Brassicales</taxon>
        <taxon>Brassicaceae</taxon>
        <taxon>Coluteocarpeae</taxon>
        <taxon>Microthlaspi</taxon>
    </lineage>
</organism>
<dbReference type="EMBL" id="CACVBM020001094">
    <property type="protein sequence ID" value="CAA7030334.1"/>
    <property type="molecule type" value="Genomic_DNA"/>
</dbReference>
<accession>A0A6D2IZG1</accession>
<dbReference type="Proteomes" id="UP000467841">
    <property type="component" value="Unassembled WGS sequence"/>
</dbReference>
<gene>
    <name evidence="3" type="ORF">MERR_LOCUS17569</name>
</gene>
<evidence type="ECO:0000256" key="2">
    <source>
        <dbReference type="SAM" id="Phobius"/>
    </source>
</evidence>
<evidence type="ECO:0000313" key="3">
    <source>
        <dbReference type="EMBL" id="CAA7030334.1"/>
    </source>
</evidence>
<feature type="compositionally biased region" description="Polar residues" evidence="1">
    <location>
        <begin position="1"/>
        <end position="31"/>
    </location>
</feature>
<sequence>MVKNTNAEQALTGEASNSRQKRQQPPSTVEANEQDESGGGTESRTEVRSGSLFDLDLLDCPVCFNALTTSIFQVLFLTYFCSSSLLLLGLLYMDHGYVI</sequence>
<name>A0A6D2IZG1_9BRAS</name>
<keyword evidence="2" id="KW-1133">Transmembrane helix</keyword>
<evidence type="ECO:0000256" key="1">
    <source>
        <dbReference type="SAM" id="MobiDB-lite"/>
    </source>
</evidence>
<evidence type="ECO:0000313" key="4">
    <source>
        <dbReference type="Proteomes" id="UP000467841"/>
    </source>
</evidence>
<dbReference type="OrthoDB" id="1630758at2759"/>
<dbReference type="AlphaFoldDB" id="A0A6D2IZG1"/>
<keyword evidence="4" id="KW-1185">Reference proteome</keyword>